<evidence type="ECO:0000313" key="1">
    <source>
        <dbReference type="EMBL" id="MDC3986037.1"/>
    </source>
</evidence>
<dbReference type="EMBL" id="JAGTJJ010000034">
    <property type="protein sequence ID" value="MDC3986037.1"/>
    <property type="molecule type" value="Genomic_DNA"/>
</dbReference>
<dbReference type="Proteomes" id="UP001151081">
    <property type="component" value="Unassembled WGS sequence"/>
</dbReference>
<keyword evidence="2" id="KW-1185">Reference proteome</keyword>
<proteinExistence type="predicted"/>
<gene>
    <name evidence="1" type="ORF">KEG57_36500</name>
</gene>
<organism evidence="1 2">
    <name type="scientific">Polyangium jinanense</name>
    <dbReference type="NCBI Taxonomy" id="2829994"/>
    <lineage>
        <taxon>Bacteria</taxon>
        <taxon>Pseudomonadati</taxon>
        <taxon>Myxococcota</taxon>
        <taxon>Polyangia</taxon>
        <taxon>Polyangiales</taxon>
        <taxon>Polyangiaceae</taxon>
        <taxon>Polyangium</taxon>
    </lineage>
</organism>
<protein>
    <recommendedName>
        <fullName evidence="3">HsdR</fullName>
    </recommendedName>
</protein>
<dbReference type="AlphaFoldDB" id="A0A9X3X883"/>
<dbReference type="RefSeq" id="WP_272424369.1">
    <property type="nucleotide sequence ID" value="NZ_JAGTJJ010000034.1"/>
</dbReference>
<evidence type="ECO:0008006" key="3">
    <source>
        <dbReference type="Google" id="ProtNLM"/>
    </source>
</evidence>
<accession>A0A9X3X883</accession>
<name>A0A9X3X883_9BACT</name>
<comment type="caution">
    <text evidence="1">The sequence shown here is derived from an EMBL/GenBank/DDBJ whole genome shotgun (WGS) entry which is preliminary data.</text>
</comment>
<sequence length="351" mass="39057">MPTPKELKTRLDALIANGLHFIEKSATELEKEPEFSVSHFATGIELLLKARLFAEHWTLVASRPHATPWSQIKDGTLYSIQATELTDAITSVTGTPLKREAVLLKTVFAHRNQAVHFIPSQNITQIVGEQFRVWYHIHEHLVVTWKDVYAAFAARIATVDATLRQHKKCLEVRFEELTKEGIFKKPANEDNLTRCPVCEMKSGILEEGESYVTTLDCPVCDANMEVANFGCGNWHPFADGFVGVVACECGETHTPSDLARLMDDQAPMSPKTRSIVGDTRYSCGECLEMRVVVARGQGYRCFACGMEFDDSALQHCGWCDEGWVGYDCSETESSGCEHCDGGLSHAMSKDD</sequence>
<evidence type="ECO:0000313" key="2">
    <source>
        <dbReference type="Proteomes" id="UP001151081"/>
    </source>
</evidence>
<reference evidence="1 2" key="1">
    <citation type="submission" date="2021-04" db="EMBL/GenBank/DDBJ databases">
        <title>Genome analysis of Polyangium sp.</title>
        <authorList>
            <person name="Li Y."/>
            <person name="Wang J."/>
        </authorList>
    </citation>
    <scope>NUCLEOTIDE SEQUENCE [LARGE SCALE GENOMIC DNA]</scope>
    <source>
        <strain evidence="1 2">SDU14</strain>
    </source>
</reference>